<sequence>MQSSALFKISHLSTQENHAANADLSDVAPEAILVHCSKGVSRSLTAIAAYLMRKFVLPLEDELNFLRTKRNIKPSANSTRQHEIWEEINYKLWEDDEKRNPKMPYEIFLQDRDILLKRNRLQAMC</sequence>
<keyword evidence="7" id="KW-1185">Reference proteome</keyword>
<dbReference type="InterPro" id="IPR000340">
    <property type="entry name" value="Dual-sp_phosphatase_cat-dom"/>
</dbReference>
<evidence type="ECO:0000313" key="7">
    <source>
        <dbReference type="Proteomes" id="UP001147747"/>
    </source>
</evidence>
<keyword evidence="4" id="KW-0904">Protein phosphatase</keyword>
<dbReference type="Gene3D" id="3.90.190.10">
    <property type="entry name" value="Protein tyrosine phosphatase superfamily"/>
    <property type="match status" value="1"/>
</dbReference>
<name>A0A9W9SD53_9EURO</name>
<protein>
    <recommendedName>
        <fullName evidence="2">protein-tyrosine-phosphatase</fullName>
        <ecNumber evidence="2">3.1.3.48</ecNumber>
    </recommendedName>
</protein>
<proteinExistence type="inferred from homology"/>
<dbReference type="InterPro" id="IPR000387">
    <property type="entry name" value="Tyr_Pase_dom"/>
</dbReference>
<reference evidence="6" key="1">
    <citation type="submission" date="2022-12" db="EMBL/GenBank/DDBJ databases">
        <authorList>
            <person name="Petersen C."/>
        </authorList>
    </citation>
    <scope>NUCLEOTIDE SEQUENCE</scope>
    <source>
        <strain evidence="6">IBT 29677</strain>
    </source>
</reference>
<evidence type="ECO:0000256" key="2">
    <source>
        <dbReference type="ARBA" id="ARBA00013064"/>
    </source>
</evidence>
<dbReference type="PANTHER" id="PTHR45848:SF4">
    <property type="entry name" value="DUAL SPECIFICITY PROTEIN PHOSPHATASE 12"/>
    <property type="match status" value="1"/>
</dbReference>
<dbReference type="InterPro" id="IPR029021">
    <property type="entry name" value="Prot-tyrosine_phosphatase-like"/>
</dbReference>
<reference evidence="6" key="2">
    <citation type="journal article" date="2023" name="IMA Fungus">
        <title>Comparative genomic study of the Penicillium genus elucidates a diverse pangenome and 15 lateral gene transfer events.</title>
        <authorList>
            <person name="Petersen C."/>
            <person name="Sorensen T."/>
            <person name="Nielsen M.R."/>
            <person name="Sondergaard T.E."/>
            <person name="Sorensen J.L."/>
            <person name="Fitzpatrick D.A."/>
            <person name="Frisvad J.C."/>
            <person name="Nielsen K.L."/>
        </authorList>
    </citation>
    <scope>NUCLEOTIDE SEQUENCE</scope>
    <source>
        <strain evidence="6">IBT 29677</strain>
    </source>
</reference>
<evidence type="ECO:0000256" key="4">
    <source>
        <dbReference type="ARBA" id="ARBA00022912"/>
    </source>
</evidence>
<dbReference type="GeneID" id="81376450"/>
<dbReference type="AlphaFoldDB" id="A0A9W9SD53"/>
<evidence type="ECO:0000259" key="5">
    <source>
        <dbReference type="PROSITE" id="PS50056"/>
    </source>
</evidence>
<dbReference type="SUPFAM" id="SSF52799">
    <property type="entry name" value="(Phosphotyrosine protein) phosphatases II"/>
    <property type="match status" value="1"/>
</dbReference>
<comment type="similarity">
    <text evidence="1">Belongs to the protein-tyrosine phosphatase family. Non-receptor class dual specificity subfamily.</text>
</comment>
<dbReference type="CDD" id="cd14498">
    <property type="entry name" value="DSP"/>
    <property type="match status" value="1"/>
</dbReference>
<accession>A0A9W9SD53</accession>
<evidence type="ECO:0000313" key="6">
    <source>
        <dbReference type="EMBL" id="KAJ5375947.1"/>
    </source>
</evidence>
<dbReference type="PROSITE" id="PS50056">
    <property type="entry name" value="TYR_PHOSPHATASE_2"/>
    <property type="match status" value="1"/>
</dbReference>
<dbReference type="GO" id="GO:0004725">
    <property type="term" value="F:protein tyrosine phosphatase activity"/>
    <property type="evidence" value="ECO:0007669"/>
    <property type="project" value="UniProtKB-EC"/>
</dbReference>
<evidence type="ECO:0000256" key="3">
    <source>
        <dbReference type="ARBA" id="ARBA00022801"/>
    </source>
</evidence>
<evidence type="ECO:0000256" key="1">
    <source>
        <dbReference type="ARBA" id="ARBA00008601"/>
    </source>
</evidence>
<feature type="domain" description="Tyrosine specific protein phosphatases" evidence="5">
    <location>
        <begin position="32"/>
        <end position="70"/>
    </location>
</feature>
<dbReference type="OrthoDB" id="10252009at2759"/>
<dbReference type="EMBL" id="JAPZBU010000012">
    <property type="protein sequence ID" value="KAJ5375947.1"/>
    <property type="molecule type" value="Genomic_DNA"/>
</dbReference>
<dbReference type="EC" id="3.1.3.48" evidence="2"/>
<comment type="caution">
    <text evidence="6">The sequence shown here is derived from an EMBL/GenBank/DDBJ whole genome shotgun (WGS) entry which is preliminary data.</text>
</comment>
<dbReference type="Proteomes" id="UP001147747">
    <property type="component" value="Unassembled WGS sequence"/>
</dbReference>
<dbReference type="GO" id="GO:0008138">
    <property type="term" value="F:protein tyrosine/serine/threonine phosphatase activity"/>
    <property type="evidence" value="ECO:0007669"/>
    <property type="project" value="TreeGrafter"/>
</dbReference>
<dbReference type="Pfam" id="PF00782">
    <property type="entry name" value="DSPc"/>
    <property type="match status" value="1"/>
</dbReference>
<dbReference type="RefSeq" id="XP_056480977.1">
    <property type="nucleotide sequence ID" value="XM_056637470.1"/>
</dbReference>
<organism evidence="6 7">
    <name type="scientific">Penicillium cosmopolitanum</name>
    <dbReference type="NCBI Taxonomy" id="1131564"/>
    <lineage>
        <taxon>Eukaryota</taxon>
        <taxon>Fungi</taxon>
        <taxon>Dikarya</taxon>
        <taxon>Ascomycota</taxon>
        <taxon>Pezizomycotina</taxon>
        <taxon>Eurotiomycetes</taxon>
        <taxon>Eurotiomycetidae</taxon>
        <taxon>Eurotiales</taxon>
        <taxon>Aspergillaceae</taxon>
        <taxon>Penicillium</taxon>
    </lineage>
</organism>
<dbReference type="PANTHER" id="PTHR45848">
    <property type="entry name" value="DUAL SPECIFICITY PROTEIN PHOSPHATASE 12 FAMILY MEMBER"/>
    <property type="match status" value="1"/>
</dbReference>
<gene>
    <name evidence="6" type="ORF">N7509_012833</name>
</gene>
<keyword evidence="3" id="KW-0378">Hydrolase</keyword>